<dbReference type="CTD" id="285172"/>
<evidence type="ECO:0000313" key="8">
    <source>
        <dbReference type="Ensembl" id="ENSMNEP00000017297.1"/>
    </source>
</evidence>
<dbReference type="GO" id="GO:0005886">
    <property type="term" value="C:plasma membrane"/>
    <property type="evidence" value="ECO:0007669"/>
    <property type="project" value="UniProtKB-SubCell"/>
</dbReference>
<dbReference type="GeneID" id="105468111"/>
<reference evidence="8" key="1">
    <citation type="submission" date="2025-08" db="UniProtKB">
        <authorList>
            <consortium name="Ensembl"/>
        </authorList>
    </citation>
    <scope>IDENTIFICATION</scope>
</reference>
<dbReference type="Proteomes" id="UP000233120">
    <property type="component" value="Unassembled WGS sequence"/>
</dbReference>
<evidence type="ECO:0000256" key="7">
    <source>
        <dbReference type="SAM" id="MobiDB-lite"/>
    </source>
</evidence>
<feature type="region of interest" description="Disordered" evidence="7">
    <location>
        <begin position="341"/>
        <end position="439"/>
    </location>
</feature>
<dbReference type="STRING" id="9545.ENSMNEP00000017297"/>
<dbReference type="GeneTree" id="ENSGT00390000011295"/>
<dbReference type="KEGG" id="mni:105468111"/>
<dbReference type="PANTHER" id="PTHR31220">
    <property type="entry name" value="HYCCIN RELATED"/>
    <property type="match status" value="1"/>
</dbReference>
<comment type="similarity">
    <text evidence="6">Belongs to the Hyccin family.</text>
</comment>
<evidence type="ECO:0000313" key="9">
    <source>
        <dbReference type="Proteomes" id="UP000233120"/>
    </source>
</evidence>
<dbReference type="Ensembl" id="ENSMNET00000041524.1">
    <property type="protein sequence ID" value="ENSMNEP00000017297.1"/>
    <property type="gene ID" value="ENSMNEG00000032637.1"/>
</dbReference>
<feature type="compositionally biased region" description="Polar residues" evidence="7">
    <location>
        <begin position="382"/>
        <end position="402"/>
    </location>
</feature>
<accession>A0A2K6C0W5</accession>
<keyword evidence="9" id="KW-1185">Reference proteome</keyword>
<dbReference type="InterPro" id="IPR018619">
    <property type="entry name" value="Hyccin"/>
</dbReference>
<feature type="compositionally biased region" description="Basic and acidic residues" evidence="7">
    <location>
        <begin position="524"/>
        <end position="534"/>
    </location>
</feature>
<evidence type="ECO:0000256" key="5">
    <source>
        <dbReference type="ARBA" id="ARBA00023136"/>
    </source>
</evidence>
<proteinExistence type="inferred from homology"/>
<dbReference type="AlphaFoldDB" id="A0A2K6C0W5"/>
<evidence type="ECO:0000256" key="1">
    <source>
        <dbReference type="ARBA" id="ARBA00004236"/>
    </source>
</evidence>
<keyword evidence="5" id="KW-0472">Membrane</keyword>
<dbReference type="GO" id="GO:0072659">
    <property type="term" value="P:protein localization to plasma membrane"/>
    <property type="evidence" value="ECO:0007669"/>
    <property type="project" value="TreeGrafter"/>
</dbReference>
<gene>
    <name evidence="8" type="primary">HYCC2</name>
</gene>
<feature type="region of interest" description="Disordered" evidence="7">
    <location>
        <begin position="307"/>
        <end position="328"/>
    </location>
</feature>
<keyword evidence="4" id="KW-0963">Cytoplasm</keyword>
<name>A0A2K6C0W5_MACNE</name>
<dbReference type="PANTHER" id="PTHR31220:SF3">
    <property type="entry name" value="HYCCIN 2"/>
    <property type="match status" value="1"/>
</dbReference>
<organism evidence="8 9">
    <name type="scientific">Macaca nemestrina</name>
    <name type="common">Pig-tailed macaque</name>
    <dbReference type="NCBI Taxonomy" id="9545"/>
    <lineage>
        <taxon>Eukaryota</taxon>
        <taxon>Metazoa</taxon>
        <taxon>Chordata</taxon>
        <taxon>Craniata</taxon>
        <taxon>Vertebrata</taxon>
        <taxon>Euteleostomi</taxon>
        <taxon>Mammalia</taxon>
        <taxon>Eutheria</taxon>
        <taxon>Euarchontoglires</taxon>
        <taxon>Primates</taxon>
        <taxon>Haplorrhini</taxon>
        <taxon>Catarrhini</taxon>
        <taxon>Cercopithecidae</taxon>
        <taxon>Cercopithecinae</taxon>
        <taxon>Macaca</taxon>
    </lineage>
</organism>
<dbReference type="Bgee" id="ENSMNEG00000032637">
    <property type="expression patterns" value="Expressed in cerebellum and 12 other cell types or tissues"/>
</dbReference>
<evidence type="ECO:0000256" key="2">
    <source>
        <dbReference type="ARBA" id="ARBA00004514"/>
    </source>
</evidence>
<feature type="compositionally biased region" description="Polar residues" evidence="7">
    <location>
        <begin position="311"/>
        <end position="325"/>
    </location>
</feature>
<evidence type="ECO:0000256" key="4">
    <source>
        <dbReference type="ARBA" id="ARBA00022490"/>
    </source>
</evidence>
<evidence type="ECO:0000256" key="6">
    <source>
        <dbReference type="ARBA" id="ARBA00034482"/>
    </source>
</evidence>
<feature type="region of interest" description="Disordered" evidence="7">
    <location>
        <begin position="524"/>
        <end position="551"/>
    </location>
</feature>
<comment type="subcellular location">
    <subcellularLocation>
        <location evidence="1">Cell membrane</location>
    </subcellularLocation>
    <subcellularLocation>
        <location evidence="2">Cytoplasm</location>
        <location evidence="2">Cytosol</location>
    </subcellularLocation>
</comment>
<dbReference type="Pfam" id="PF09790">
    <property type="entry name" value="Hyccin"/>
    <property type="match status" value="2"/>
</dbReference>
<evidence type="ECO:0000256" key="3">
    <source>
        <dbReference type="ARBA" id="ARBA00022475"/>
    </source>
</evidence>
<sequence>MLGTDRCVVEEWLSEFKALPDTQITSYAATLHRKKTLVPALYKVIQDSNNELLEPVCHQLFELYRSSEVRLKRFTLQFLPELMWVYLRLTVSRDRQSNGCIEALLLGIYNLPSTIGSMALTEGALCQHDLIRVVYSDLHPQRETFTAQNRFEVLSFLMLCYNSAIVYMPASSYQSLCRMGSRVCVSGFPRQHEKHWKELCGRIVLDPEFMVQLLTGVYYAMYNGQWDLGQEVLDDIIYRAQLELFSQPLLVANAMKNSLPFDAPDSTQEGQKVLKVEVTPTVPRISRTAITTASIRRHRWRREDGFDFSNEADSSIPGSPIQHGSTDLGIKRVQEGEVLVRRTPEHGSPEPNSATATTEGAEGVNGGEESVNLNDADEGFSSGASLSSQPIGTKPSSSSQRGSLRKVATGRSAKDKETASAIKSSESPRDSVVRKQYVQQPTDLSVDSVELTPMKKHLSLPAGQVVPKTNSLSLIRTASASSSKSFDYVNGSKASTSIGVGTEGGTNLAANNANRYSTVSLQEDRLGQAGEGKELLSPGAPLTKQSRSPSFNMQLISQV</sequence>
<reference evidence="8" key="2">
    <citation type="submission" date="2025-09" db="UniProtKB">
        <authorList>
            <consortium name="Ensembl"/>
        </authorList>
    </citation>
    <scope>IDENTIFICATION</scope>
</reference>
<dbReference type="OrthoDB" id="18937at2759"/>
<dbReference type="GO" id="GO:0046854">
    <property type="term" value="P:phosphatidylinositol phosphate biosynthetic process"/>
    <property type="evidence" value="ECO:0007669"/>
    <property type="project" value="TreeGrafter"/>
</dbReference>
<keyword evidence="3" id="KW-1003">Cell membrane</keyword>
<protein>
    <submittedName>
        <fullName evidence="8">Hyccin PI4KA lipid kinase complex subunit 2</fullName>
    </submittedName>
</protein>
<dbReference type="GO" id="GO:0005829">
    <property type="term" value="C:cytosol"/>
    <property type="evidence" value="ECO:0007669"/>
    <property type="project" value="UniProtKB-SubCell"/>
</dbReference>